<evidence type="ECO:0000256" key="1">
    <source>
        <dbReference type="ARBA" id="ARBA00004141"/>
    </source>
</evidence>
<dbReference type="AlphaFoldDB" id="M1VG38"/>
<keyword evidence="5 6" id="KW-0472">Membrane</keyword>
<evidence type="ECO:0000313" key="7">
    <source>
        <dbReference type="EMBL" id="BAM79583.1"/>
    </source>
</evidence>
<feature type="transmembrane region" description="Helical" evidence="6">
    <location>
        <begin position="138"/>
        <end position="159"/>
    </location>
</feature>
<dbReference type="RefSeq" id="XP_005535869.1">
    <property type="nucleotide sequence ID" value="XM_005535812.1"/>
</dbReference>
<dbReference type="PANTHER" id="PTHR12608:SF1">
    <property type="entry name" value="TRANSMEMBRANE PROTEIN 165"/>
    <property type="match status" value="1"/>
</dbReference>
<dbReference type="HOGENOM" id="CLU_714486_0_0_1"/>
<protein>
    <recommendedName>
        <fullName evidence="6">GDT1 family protein</fullName>
    </recommendedName>
</protein>
<dbReference type="GO" id="GO:0046873">
    <property type="term" value="F:metal ion transmembrane transporter activity"/>
    <property type="evidence" value="ECO:0007669"/>
    <property type="project" value="InterPro"/>
</dbReference>
<name>M1VG38_CYAM1</name>
<dbReference type="EMBL" id="AP006489">
    <property type="protein sequence ID" value="BAM79583.1"/>
    <property type="molecule type" value="Genomic_DNA"/>
</dbReference>
<dbReference type="KEGG" id="cme:CYME_CMG058C"/>
<feature type="transmembrane region" description="Helical" evidence="6">
    <location>
        <begin position="361"/>
        <end position="380"/>
    </location>
</feature>
<dbReference type="GO" id="GO:0016020">
    <property type="term" value="C:membrane"/>
    <property type="evidence" value="ECO:0007669"/>
    <property type="project" value="UniProtKB-SubCell"/>
</dbReference>
<feature type="transmembrane region" description="Helical" evidence="6">
    <location>
        <begin position="232"/>
        <end position="251"/>
    </location>
</feature>
<accession>M1VG38</accession>
<comment type="similarity">
    <text evidence="2 6">Belongs to the GDT1 family.</text>
</comment>
<dbReference type="Pfam" id="PF01169">
    <property type="entry name" value="GDT1"/>
    <property type="match status" value="2"/>
</dbReference>
<dbReference type="eggNOG" id="KOG2881">
    <property type="taxonomic scope" value="Eukaryota"/>
</dbReference>
<dbReference type="GeneID" id="16993285"/>
<reference evidence="7 8" key="2">
    <citation type="journal article" date="2007" name="BMC Biol.">
        <title>A 100%-complete sequence reveals unusually simple genomic features in the hot-spring red alga Cyanidioschyzon merolae.</title>
        <authorList>
            <person name="Nozaki H."/>
            <person name="Takano H."/>
            <person name="Misumi O."/>
            <person name="Terasawa K."/>
            <person name="Matsuzaki M."/>
            <person name="Maruyama S."/>
            <person name="Nishida K."/>
            <person name="Yagisawa F."/>
            <person name="Yoshida Y."/>
            <person name="Fujiwara T."/>
            <person name="Takio S."/>
            <person name="Tamura K."/>
            <person name="Chung S.J."/>
            <person name="Nakamura S."/>
            <person name="Kuroiwa H."/>
            <person name="Tanaka K."/>
            <person name="Sato N."/>
            <person name="Kuroiwa T."/>
        </authorList>
    </citation>
    <scope>NUCLEOTIDE SEQUENCE [LARGE SCALE GENOMIC DNA]</scope>
    <source>
        <strain evidence="7 8">10D</strain>
    </source>
</reference>
<feature type="transmembrane region" description="Helical" evidence="6">
    <location>
        <begin position="203"/>
        <end position="226"/>
    </location>
</feature>
<evidence type="ECO:0000256" key="6">
    <source>
        <dbReference type="RuleBase" id="RU365102"/>
    </source>
</evidence>
<evidence type="ECO:0000256" key="3">
    <source>
        <dbReference type="ARBA" id="ARBA00022692"/>
    </source>
</evidence>
<evidence type="ECO:0000256" key="2">
    <source>
        <dbReference type="ARBA" id="ARBA00009190"/>
    </source>
</evidence>
<keyword evidence="4 6" id="KW-1133">Transmembrane helix</keyword>
<keyword evidence="3 6" id="KW-0812">Transmembrane</keyword>
<dbReference type="Proteomes" id="UP000007014">
    <property type="component" value="Chromosome 7"/>
</dbReference>
<evidence type="ECO:0000256" key="5">
    <source>
        <dbReference type="ARBA" id="ARBA00023136"/>
    </source>
</evidence>
<evidence type="ECO:0000313" key="8">
    <source>
        <dbReference type="Proteomes" id="UP000007014"/>
    </source>
</evidence>
<keyword evidence="8" id="KW-1185">Reference proteome</keyword>
<dbReference type="Gramene" id="CMG058CT">
    <property type="protein sequence ID" value="CMG058CT"/>
    <property type="gene ID" value="CMG058C"/>
</dbReference>
<dbReference type="OrthoDB" id="442680at2759"/>
<dbReference type="InterPro" id="IPR001727">
    <property type="entry name" value="GDT1-like"/>
</dbReference>
<organism evidence="7 8">
    <name type="scientific">Cyanidioschyzon merolae (strain NIES-3377 / 10D)</name>
    <name type="common">Unicellular red alga</name>
    <dbReference type="NCBI Taxonomy" id="280699"/>
    <lineage>
        <taxon>Eukaryota</taxon>
        <taxon>Rhodophyta</taxon>
        <taxon>Bangiophyceae</taxon>
        <taxon>Cyanidiales</taxon>
        <taxon>Cyanidiaceae</taxon>
        <taxon>Cyanidioschyzon</taxon>
    </lineage>
</organism>
<gene>
    <name evidence="7" type="ORF">CYME_CMG058C</name>
</gene>
<sequence>MFVYAVPRSKRRAADDINCLGSTSSRLWRLNAGVEGVPEWRVSRFAQHTRPRTTLLWSHSCERQSQRLKPVTKLSLEGAKATCNLQINEAKTRQKKQHLGAFAGRLSSSLAVIIRLWKVLRRTVGLERCCAALRLSGVSLSMACAAAPQGALIGSVVAAARTVPILGPAFEAFALVFFSEFGDKSMFSTALLSMRYGTRSMQMVVLLGSMAALTTMTFISCFLGRLMSFLPARITLILSVLLLAIFGVRFLQQAIVAWRRDRIRSATAKPGEDEGDEEAAAARDLERYRISVDDTAPAVFAKSFTIIALSEWCDRSMFATMALAASTNAYAVIIGASLANFVCTGMAVAGGSLFHKLPERIVNLAAGVLFLATAAYTWLFELPEADS</sequence>
<comment type="subcellular location">
    <subcellularLocation>
        <location evidence="1 6">Membrane</location>
        <topology evidence="1 6">Multi-pass membrane protein</topology>
    </subcellularLocation>
</comment>
<dbReference type="OMA" id="RTIFMIC"/>
<feature type="transmembrane region" description="Helical" evidence="6">
    <location>
        <begin position="165"/>
        <end position="182"/>
    </location>
</feature>
<dbReference type="PANTHER" id="PTHR12608">
    <property type="entry name" value="TRANSMEMBRANE PROTEIN HTP-1 RELATED"/>
    <property type="match status" value="1"/>
</dbReference>
<reference evidence="7 8" key="1">
    <citation type="journal article" date="2004" name="Nature">
        <title>Genome sequence of the ultrasmall unicellular red alga Cyanidioschyzon merolae 10D.</title>
        <authorList>
            <person name="Matsuzaki M."/>
            <person name="Misumi O."/>
            <person name="Shin-i T."/>
            <person name="Maruyama S."/>
            <person name="Takahara M."/>
            <person name="Miyagishima S."/>
            <person name="Mori T."/>
            <person name="Nishida K."/>
            <person name="Yagisawa F."/>
            <person name="Nishida K."/>
            <person name="Yoshida Y."/>
            <person name="Nishimura Y."/>
            <person name="Nakao S."/>
            <person name="Kobayashi T."/>
            <person name="Momoyama Y."/>
            <person name="Higashiyama T."/>
            <person name="Minoda A."/>
            <person name="Sano M."/>
            <person name="Nomoto H."/>
            <person name="Oishi K."/>
            <person name="Hayashi H."/>
            <person name="Ohta F."/>
            <person name="Nishizaka S."/>
            <person name="Haga S."/>
            <person name="Miura S."/>
            <person name="Morishita T."/>
            <person name="Kabeya Y."/>
            <person name="Terasawa K."/>
            <person name="Suzuki Y."/>
            <person name="Ishii Y."/>
            <person name="Asakawa S."/>
            <person name="Takano H."/>
            <person name="Ohta N."/>
            <person name="Kuroiwa H."/>
            <person name="Tanaka K."/>
            <person name="Shimizu N."/>
            <person name="Sugano S."/>
            <person name="Sato N."/>
            <person name="Nozaki H."/>
            <person name="Ogasawara N."/>
            <person name="Kohara Y."/>
            <person name="Kuroiwa T."/>
        </authorList>
    </citation>
    <scope>NUCLEOTIDE SEQUENCE [LARGE SCALE GENOMIC DNA]</scope>
    <source>
        <strain evidence="7 8">10D</strain>
    </source>
</reference>
<feature type="transmembrane region" description="Helical" evidence="6">
    <location>
        <begin position="329"/>
        <end position="349"/>
    </location>
</feature>
<evidence type="ECO:0000256" key="4">
    <source>
        <dbReference type="ARBA" id="ARBA00022989"/>
    </source>
</evidence>
<proteinExistence type="inferred from homology"/>